<sequence>MPSAAPTGEEASAQSVGDAIEACPSRSSTLAPNFQGYAVEERTTTSSSIAGVKPDTPRAGHATDGRSISQPGYPRLTPGSRREPHSGFHTNCDAGSARPRNSNTSPSGRSLTAPSVVGTQRPTPAATIMAALQQESAQRARLWEAIRLATLRATFQRAGVELPPAITTKLAGSNKEVFSLNKPLQAAMSEYIRRVRPSLPAFVELVRGQTVDDYRPNKAQLPEVLRRQCEGYTHLDALVRIASEGVRVKMRKPLPVQRRFPQNHPSATKRINVLRKNIRKEQDLFRCLVLDADIAEVWTEIFLSPFGVVDKGDGDPRVTGRVIHDHSFPESESVNYNTDTADVPKPAYEHCSQIAQEILRCKRENPDDVVRLMAGDVAIAYRNACTHSECVRYFCGHIPEDIAIIIDMSADFGWTGSAGTYSVLGGAVAFIHGSTCDVDHPSGYFNYHWVDDHVNVASNIGTRCADVERSLRFAMKVVMGPAAVNKDKFTQWSIHQKVLGLLFDTSASTVAMPAPKVAKAQGLVAHAFHAAWISRGQLRSLLGSLRHVATCVRPAQAFLQRLRAGEKALHRRVRVTITAPMPDGLVWWWHIISNSSLNALRKALTYQFSPSERGAIATFREGDANDFDINYRELLACGFAVQTWAAEWRMAFPQASSLRVHFRIDNTSAFAWQTKMVSRNSRAQILIRLLSLWEHQFNLRFSASHIRGVDNTVADAGSRRWANARYDAIFCQQTQGHSPTGSGGPLLEASDGAFTSPHLGQLQILSDYIIDCALHGFGSNHAVRCSNVKANLMGIRHFMRAAGRDFPVAHPQLRMLLKNVARLDGPSGQKAPVSIAILEASFRQLDLTDPADQALWGVLCLAFFFLLRRSEIAATSATKFEWFALNGNDVAVADANGKLTIDPRTATAVYIRLRGSKTNQNGKPVTRLLTRSRHEFPCPVLGALLLLQARSGLPPGIPAAVFVGVDGLPSCVTAARVARVIKAGAPAVGEDPTRFGTHSLRAGGATDMYRAGVDVLTIQLHGRWASDAFKLYTRLCRESVESVSAKIVSGSRASTVLR</sequence>
<dbReference type="PANTHER" id="PTHR33050">
    <property type="entry name" value="REVERSE TRANSCRIPTASE DOMAIN-CONTAINING PROTEIN"/>
    <property type="match status" value="1"/>
</dbReference>
<feature type="compositionally biased region" description="Polar residues" evidence="2">
    <location>
        <begin position="99"/>
        <end position="118"/>
    </location>
</feature>
<evidence type="ECO:0000256" key="1">
    <source>
        <dbReference type="ARBA" id="ARBA00023172"/>
    </source>
</evidence>
<evidence type="ECO:0000313" key="5">
    <source>
        <dbReference type="Proteomes" id="UP000429607"/>
    </source>
</evidence>
<dbReference type="Proteomes" id="UP000429607">
    <property type="component" value="Unassembled WGS sequence"/>
</dbReference>
<dbReference type="Gene3D" id="1.10.443.10">
    <property type="entry name" value="Intergrase catalytic core"/>
    <property type="match status" value="1"/>
</dbReference>
<keyword evidence="1" id="KW-0233">DNA recombination</keyword>
<dbReference type="AlphaFoldDB" id="A0A6A3KCU0"/>
<dbReference type="InterPro" id="IPR011010">
    <property type="entry name" value="DNA_brk_join_enz"/>
</dbReference>
<feature type="compositionally biased region" description="Basic and acidic residues" evidence="2">
    <location>
        <begin position="55"/>
        <end position="64"/>
    </location>
</feature>
<accession>A0A6A3KCU0</accession>
<feature type="region of interest" description="Disordered" evidence="2">
    <location>
        <begin position="1"/>
        <end position="118"/>
    </location>
</feature>
<dbReference type="GO" id="GO:0015074">
    <property type="term" value="P:DNA integration"/>
    <property type="evidence" value="ECO:0007669"/>
    <property type="project" value="InterPro"/>
</dbReference>
<feature type="domain" description="Tyr recombinase" evidence="3">
    <location>
        <begin position="828"/>
        <end position="1045"/>
    </location>
</feature>
<gene>
    <name evidence="4" type="ORF">PR001_g17538</name>
</gene>
<dbReference type="InterPro" id="IPR052055">
    <property type="entry name" value="Hepadnavirus_pol/RT"/>
</dbReference>
<reference evidence="4 5" key="1">
    <citation type="submission" date="2018-09" db="EMBL/GenBank/DDBJ databases">
        <title>Genomic investigation of the strawberry pathogen Phytophthora fragariae indicates pathogenicity is determined by transcriptional variation in three key races.</title>
        <authorList>
            <person name="Adams T.M."/>
            <person name="Armitage A.D."/>
            <person name="Sobczyk M.K."/>
            <person name="Bates H.J."/>
            <person name="Dunwell J.M."/>
            <person name="Nellist C.F."/>
            <person name="Harrison R.J."/>
        </authorList>
    </citation>
    <scope>NUCLEOTIDE SEQUENCE [LARGE SCALE GENOMIC DNA]</scope>
    <source>
        <strain evidence="4 5">SCRP249</strain>
    </source>
</reference>
<dbReference type="GO" id="GO:0003677">
    <property type="term" value="F:DNA binding"/>
    <property type="evidence" value="ECO:0007669"/>
    <property type="project" value="InterPro"/>
</dbReference>
<dbReference type="EMBL" id="QXFV01001471">
    <property type="protein sequence ID" value="KAE9005101.1"/>
    <property type="molecule type" value="Genomic_DNA"/>
</dbReference>
<protein>
    <recommendedName>
        <fullName evidence="3">Tyr recombinase domain-containing protein</fullName>
    </recommendedName>
</protein>
<dbReference type="PANTHER" id="PTHR33050:SF7">
    <property type="entry name" value="RIBONUCLEASE H"/>
    <property type="match status" value="1"/>
</dbReference>
<comment type="caution">
    <text evidence="4">The sequence shown here is derived from an EMBL/GenBank/DDBJ whole genome shotgun (WGS) entry which is preliminary data.</text>
</comment>
<dbReference type="InterPro" id="IPR013762">
    <property type="entry name" value="Integrase-like_cat_sf"/>
</dbReference>
<organism evidence="4 5">
    <name type="scientific">Phytophthora rubi</name>
    <dbReference type="NCBI Taxonomy" id="129364"/>
    <lineage>
        <taxon>Eukaryota</taxon>
        <taxon>Sar</taxon>
        <taxon>Stramenopiles</taxon>
        <taxon>Oomycota</taxon>
        <taxon>Peronosporomycetes</taxon>
        <taxon>Peronosporales</taxon>
        <taxon>Peronosporaceae</taxon>
        <taxon>Phytophthora</taxon>
    </lineage>
</organism>
<dbReference type="PROSITE" id="PS51898">
    <property type="entry name" value="TYR_RECOMBINASE"/>
    <property type="match status" value="1"/>
</dbReference>
<dbReference type="SUPFAM" id="SSF56349">
    <property type="entry name" value="DNA breaking-rejoining enzymes"/>
    <property type="match status" value="1"/>
</dbReference>
<proteinExistence type="predicted"/>
<evidence type="ECO:0000259" key="3">
    <source>
        <dbReference type="PROSITE" id="PS51898"/>
    </source>
</evidence>
<dbReference type="GO" id="GO:0006310">
    <property type="term" value="P:DNA recombination"/>
    <property type="evidence" value="ECO:0007669"/>
    <property type="project" value="UniProtKB-KW"/>
</dbReference>
<name>A0A6A3KCU0_9STRA</name>
<dbReference type="CDD" id="cd09275">
    <property type="entry name" value="RNase_HI_RT_DIRS1"/>
    <property type="match status" value="1"/>
</dbReference>
<evidence type="ECO:0000256" key="2">
    <source>
        <dbReference type="SAM" id="MobiDB-lite"/>
    </source>
</evidence>
<evidence type="ECO:0000313" key="4">
    <source>
        <dbReference type="EMBL" id="KAE9005101.1"/>
    </source>
</evidence>
<dbReference type="InterPro" id="IPR002104">
    <property type="entry name" value="Integrase_catalytic"/>
</dbReference>